<reference evidence="12 13" key="1">
    <citation type="submission" date="2011-01" db="EMBL/GenBank/DDBJ databases">
        <title>Complete sequence of Pseudoxanthomonas suwonensis 11-1.</title>
        <authorList>
            <consortium name="US DOE Joint Genome Institute"/>
            <person name="Lucas S."/>
            <person name="Copeland A."/>
            <person name="Lapidus A."/>
            <person name="Cheng J.-F."/>
            <person name="Goodwin L."/>
            <person name="Pitluck S."/>
            <person name="Teshima H."/>
            <person name="Detter J.C."/>
            <person name="Han C."/>
            <person name="Tapia R."/>
            <person name="Land M."/>
            <person name="Hauser L."/>
            <person name="Kyrpides N."/>
            <person name="Ivanova N."/>
            <person name="Ovchinnikova G."/>
            <person name="Siebers A.K."/>
            <person name="Allgaier M."/>
            <person name="Thelen M.P."/>
            <person name="Hugenholtz P."/>
            <person name="Gladden J."/>
            <person name="Woyke T."/>
        </authorList>
    </citation>
    <scope>NUCLEOTIDE SEQUENCE [LARGE SCALE GENOMIC DNA]</scope>
    <source>
        <strain evidence="13">11-1</strain>
    </source>
</reference>
<dbReference type="HOGENOM" id="CLU_113215_2_0_6"/>
<dbReference type="RefSeq" id="WP_013534625.1">
    <property type="nucleotide sequence ID" value="NC_014924.1"/>
</dbReference>
<dbReference type="Gene3D" id="3.55.40.10">
    <property type="entry name" value="minor pseudopilin epsh domain"/>
    <property type="match status" value="1"/>
</dbReference>
<dbReference type="Pfam" id="PF12019">
    <property type="entry name" value="GspH"/>
    <property type="match status" value="1"/>
</dbReference>
<dbReference type="InterPro" id="IPR045584">
    <property type="entry name" value="Pilin-like"/>
</dbReference>
<dbReference type="GO" id="GO:0015628">
    <property type="term" value="P:protein secretion by the type II secretion system"/>
    <property type="evidence" value="ECO:0007669"/>
    <property type="project" value="InterPro"/>
</dbReference>
<evidence type="ECO:0000256" key="9">
    <source>
        <dbReference type="ARBA" id="ARBA00025772"/>
    </source>
</evidence>
<protein>
    <recommendedName>
        <fullName evidence="2">Type II secretion system protein H</fullName>
    </recommendedName>
    <alternativeName>
        <fullName evidence="10">General secretion pathway protein H</fullName>
    </alternativeName>
</protein>
<comment type="subcellular location">
    <subcellularLocation>
        <location evidence="1">Cell inner membrane</location>
        <topology evidence="1">Single-pass membrane protein</topology>
    </subcellularLocation>
</comment>
<evidence type="ECO:0000313" key="12">
    <source>
        <dbReference type="EMBL" id="ADV26795.1"/>
    </source>
</evidence>
<dbReference type="EMBL" id="CP002446">
    <property type="protein sequence ID" value="ADV26795.1"/>
    <property type="molecule type" value="Genomic_DNA"/>
</dbReference>
<dbReference type="InterPro" id="IPR012902">
    <property type="entry name" value="N_methyl_site"/>
</dbReference>
<dbReference type="Proteomes" id="UP000008632">
    <property type="component" value="Chromosome"/>
</dbReference>
<evidence type="ECO:0000256" key="1">
    <source>
        <dbReference type="ARBA" id="ARBA00004377"/>
    </source>
</evidence>
<evidence type="ECO:0000256" key="4">
    <source>
        <dbReference type="ARBA" id="ARBA00022481"/>
    </source>
</evidence>
<keyword evidence="8" id="KW-0472">Membrane</keyword>
<organism evidence="12 13">
    <name type="scientific">Pseudoxanthomonas suwonensis (strain 11-1)</name>
    <dbReference type="NCBI Taxonomy" id="743721"/>
    <lineage>
        <taxon>Bacteria</taxon>
        <taxon>Pseudomonadati</taxon>
        <taxon>Pseudomonadota</taxon>
        <taxon>Gammaproteobacteria</taxon>
        <taxon>Lysobacterales</taxon>
        <taxon>Lysobacteraceae</taxon>
        <taxon>Pseudoxanthomonas</taxon>
    </lineage>
</organism>
<dbReference type="NCBIfam" id="TIGR02532">
    <property type="entry name" value="IV_pilin_GFxxxE"/>
    <property type="match status" value="1"/>
</dbReference>
<keyword evidence="6" id="KW-0812">Transmembrane</keyword>
<evidence type="ECO:0000256" key="3">
    <source>
        <dbReference type="ARBA" id="ARBA00022475"/>
    </source>
</evidence>
<evidence type="ECO:0000313" key="13">
    <source>
        <dbReference type="Proteomes" id="UP000008632"/>
    </source>
</evidence>
<keyword evidence="13" id="KW-1185">Reference proteome</keyword>
<feature type="domain" description="General secretion pathway GspH" evidence="11">
    <location>
        <begin position="42"/>
        <end position="143"/>
    </location>
</feature>
<comment type="similarity">
    <text evidence="9">Belongs to the GSP H family.</text>
</comment>
<keyword evidence="4" id="KW-0488">Methylation</keyword>
<keyword evidence="7" id="KW-1133">Transmembrane helix</keyword>
<accession>E6WR50</accession>
<evidence type="ECO:0000256" key="7">
    <source>
        <dbReference type="ARBA" id="ARBA00022989"/>
    </source>
</evidence>
<dbReference type="GO" id="GO:0005886">
    <property type="term" value="C:plasma membrane"/>
    <property type="evidence" value="ECO:0007669"/>
    <property type="project" value="UniProtKB-SubCell"/>
</dbReference>
<evidence type="ECO:0000256" key="6">
    <source>
        <dbReference type="ARBA" id="ARBA00022692"/>
    </source>
</evidence>
<keyword evidence="3" id="KW-1003">Cell membrane</keyword>
<dbReference type="PRINTS" id="PR00885">
    <property type="entry name" value="BCTERIALGSPH"/>
</dbReference>
<dbReference type="STRING" id="743721.Psesu_0944"/>
<evidence type="ECO:0000256" key="2">
    <source>
        <dbReference type="ARBA" id="ARBA00021549"/>
    </source>
</evidence>
<sequence>MIRSPSPGFTLVELLVVVALVGLASAAVVLTVPGGEAVLHRQADEFGLRLRHARDEAILGGRMVQVGADAAGYRFSRRDLGHWQPLEATPFAPRAWRDGVQAVLPPRQARVGFRFDPTGAAEPQQLLLARDGARVRISVDPSGQVRIDGQAD</sequence>
<dbReference type="SUPFAM" id="SSF54523">
    <property type="entry name" value="Pili subunits"/>
    <property type="match status" value="1"/>
</dbReference>
<evidence type="ECO:0000256" key="5">
    <source>
        <dbReference type="ARBA" id="ARBA00022519"/>
    </source>
</evidence>
<proteinExistence type="inferred from homology"/>
<dbReference type="GO" id="GO:0015627">
    <property type="term" value="C:type II protein secretion system complex"/>
    <property type="evidence" value="ECO:0007669"/>
    <property type="project" value="InterPro"/>
</dbReference>
<dbReference type="AlphaFoldDB" id="E6WR50"/>
<dbReference type="InterPro" id="IPR022346">
    <property type="entry name" value="T2SS_GspH"/>
</dbReference>
<evidence type="ECO:0000256" key="10">
    <source>
        <dbReference type="ARBA" id="ARBA00030775"/>
    </source>
</evidence>
<evidence type="ECO:0000259" key="11">
    <source>
        <dbReference type="Pfam" id="PF12019"/>
    </source>
</evidence>
<keyword evidence="5" id="KW-0997">Cell inner membrane</keyword>
<dbReference type="InterPro" id="IPR002416">
    <property type="entry name" value="T2SS_protein-GspH"/>
</dbReference>
<name>E6WR50_PSEUU</name>
<dbReference type="KEGG" id="psu:Psesu_0944"/>
<dbReference type="eggNOG" id="COG4970">
    <property type="taxonomic scope" value="Bacteria"/>
</dbReference>
<gene>
    <name evidence="12" type="ordered locus">Psesu_0944</name>
</gene>
<dbReference type="Pfam" id="PF07963">
    <property type="entry name" value="N_methyl"/>
    <property type="match status" value="1"/>
</dbReference>
<evidence type="ECO:0000256" key="8">
    <source>
        <dbReference type="ARBA" id="ARBA00023136"/>
    </source>
</evidence>